<dbReference type="OrthoDB" id="9800307at2"/>
<keyword evidence="7" id="KW-0547">Nucleotide-binding</keyword>
<evidence type="ECO:0000256" key="5">
    <source>
        <dbReference type="ARBA" id="ARBA00022694"/>
    </source>
</evidence>
<dbReference type="GO" id="GO:0002949">
    <property type="term" value="P:tRNA threonylcarbamoyladenosine modification"/>
    <property type="evidence" value="ECO:0007669"/>
    <property type="project" value="InterPro"/>
</dbReference>
<evidence type="ECO:0000256" key="8">
    <source>
        <dbReference type="ARBA" id="ARBA00022840"/>
    </source>
</evidence>
<evidence type="ECO:0000256" key="2">
    <source>
        <dbReference type="ARBA" id="ARBA00007599"/>
    </source>
</evidence>
<protein>
    <recommendedName>
        <fullName evidence="3">tRNA threonylcarbamoyladenosine biosynthesis protein TsaE</fullName>
    </recommendedName>
    <alternativeName>
        <fullName evidence="10">t(6)A37 threonylcarbamoyladenosine biosynthesis protein TsaE</fullName>
    </alternativeName>
</protein>
<evidence type="ECO:0000256" key="9">
    <source>
        <dbReference type="ARBA" id="ARBA00022842"/>
    </source>
</evidence>
<evidence type="ECO:0000256" key="3">
    <source>
        <dbReference type="ARBA" id="ARBA00019010"/>
    </source>
</evidence>
<dbReference type="AlphaFoldDB" id="A0A1X7A380"/>
<evidence type="ECO:0000256" key="7">
    <source>
        <dbReference type="ARBA" id="ARBA00022741"/>
    </source>
</evidence>
<evidence type="ECO:0000256" key="1">
    <source>
        <dbReference type="ARBA" id="ARBA00004496"/>
    </source>
</evidence>
<keyword evidence="6" id="KW-0479">Metal-binding</keyword>
<dbReference type="PANTHER" id="PTHR33540">
    <property type="entry name" value="TRNA THREONYLCARBAMOYLADENOSINE BIOSYNTHESIS PROTEIN TSAE"/>
    <property type="match status" value="1"/>
</dbReference>
<organism evidence="11 12">
    <name type="scientific">Pseudooceanicola marinus</name>
    <dbReference type="NCBI Taxonomy" id="396013"/>
    <lineage>
        <taxon>Bacteria</taxon>
        <taxon>Pseudomonadati</taxon>
        <taxon>Pseudomonadota</taxon>
        <taxon>Alphaproteobacteria</taxon>
        <taxon>Rhodobacterales</taxon>
        <taxon>Paracoccaceae</taxon>
        <taxon>Pseudooceanicola</taxon>
    </lineage>
</organism>
<evidence type="ECO:0000256" key="6">
    <source>
        <dbReference type="ARBA" id="ARBA00022723"/>
    </source>
</evidence>
<keyword evidence="5" id="KW-0819">tRNA processing</keyword>
<sequence length="163" mass="17704">MSSTPFQDIFLPAPEATAGLARRLGARLAPGDVILLSGGIGAGKTHFARALIQSLLAEPEDVPSPTFTLVQEYDTTHGPLWHADLYRLSDPMEVVELGLEEAFETAICLVEWPDRLADLTPADALSLELTALPDNDGEARRLVIHAPARWQPLLTEILKETDA</sequence>
<dbReference type="NCBIfam" id="TIGR00150">
    <property type="entry name" value="T6A_YjeE"/>
    <property type="match status" value="1"/>
</dbReference>
<dbReference type="SUPFAM" id="SSF52540">
    <property type="entry name" value="P-loop containing nucleoside triphosphate hydrolases"/>
    <property type="match status" value="1"/>
</dbReference>
<evidence type="ECO:0000313" key="12">
    <source>
        <dbReference type="Proteomes" id="UP000193963"/>
    </source>
</evidence>
<accession>A0A1X7A380</accession>
<dbReference type="InterPro" id="IPR027417">
    <property type="entry name" value="P-loop_NTPase"/>
</dbReference>
<dbReference type="InterPro" id="IPR003442">
    <property type="entry name" value="T6A_TsaE"/>
</dbReference>
<dbReference type="GO" id="GO:0005524">
    <property type="term" value="F:ATP binding"/>
    <property type="evidence" value="ECO:0007669"/>
    <property type="project" value="UniProtKB-KW"/>
</dbReference>
<proteinExistence type="inferred from homology"/>
<reference evidence="11 12" key="1">
    <citation type="submission" date="2017-03" db="EMBL/GenBank/DDBJ databases">
        <authorList>
            <person name="Afonso C.L."/>
            <person name="Miller P.J."/>
            <person name="Scott M.A."/>
            <person name="Spackman E."/>
            <person name="Goraichik I."/>
            <person name="Dimitrov K.M."/>
            <person name="Suarez D.L."/>
            <person name="Swayne D.E."/>
        </authorList>
    </citation>
    <scope>NUCLEOTIDE SEQUENCE [LARGE SCALE GENOMIC DNA]</scope>
    <source>
        <strain evidence="11 12">CECT 7751</strain>
    </source>
</reference>
<keyword evidence="8" id="KW-0067">ATP-binding</keyword>
<comment type="subcellular location">
    <subcellularLocation>
        <location evidence="1">Cytoplasm</location>
    </subcellularLocation>
</comment>
<dbReference type="RefSeq" id="WP_085889520.1">
    <property type="nucleotide sequence ID" value="NZ_FWFN01000008.1"/>
</dbReference>
<dbReference type="PANTHER" id="PTHR33540:SF2">
    <property type="entry name" value="TRNA THREONYLCARBAMOYLADENOSINE BIOSYNTHESIS PROTEIN TSAE"/>
    <property type="match status" value="1"/>
</dbReference>
<evidence type="ECO:0000313" key="11">
    <source>
        <dbReference type="EMBL" id="SLN67414.1"/>
    </source>
</evidence>
<dbReference type="Proteomes" id="UP000193963">
    <property type="component" value="Unassembled WGS sequence"/>
</dbReference>
<keyword evidence="4" id="KW-0963">Cytoplasm</keyword>
<name>A0A1X7A380_9RHOB</name>
<gene>
    <name evidence="11" type="primary">tsaE</name>
    <name evidence="11" type="ORF">PSM7751_03488</name>
</gene>
<dbReference type="GO" id="GO:0046872">
    <property type="term" value="F:metal ion binding"/>
    <property type="evidence" value="ECO:0007669"/>
    <property type="project" value="UniProtKB-KW"/>
</dbReference>
<keyword evidence="9" id="KW-0460">Magnesium</keyword>
<evidence type="ECO:0000256" key="10">
    <source>
        <dbReference type="ARBA" id="ARBA00032441"/>
    </source>
</evidence>
<dbReference type="GO" id="GO:0005737">
    <property type="term" value="C:cytoplasm"/>
    <property type="evidence" value="ECO:0007669"/>
    <property type="project" value="UniProtKB-SubCell"/>
</dbReference>
<dbReference type="Pfam" id="PF02367">
    <property type="entry name" value="TsaE"/>
    <property type="match status" value="1"/>
</dbReference>
<comment type="similarity">
    <text evidence="2">Belongs to the TsaE family.</text>
</comment>
<dbReference type="Gene3D" id="3.40.50.300">
    <property type="entry name" value="P-loop containing nucleotide triphosphate hydrolases"/>
    <property type="match status" value="1"/>
</dbReference>
<evidence type="ECO:0000256" key="4">
    <source>
        <dbReference type="ARBA" id="ARBA00022490"/>
    </source>
</evidence>
<keyword evidence="12" id="KW-1185">Reference proteome</keyword>
<dbReference type="EMBL" id="FWFN01000008">
    <property type="protein sequence ID" value="SLN67414.1"/>
    <property type="molecule type" value="Genomic_DNA"/>
</dbReference>